<proteinExistence type="predicted"/>
<evidence type="ECO:0000259" key="1">
    <source>
        <dbReference type="PROSITE" id="PS51029"/>
    </source>
</evidence>
<dbReference type="PROSITE" id="PS51029">
    <property type="entry name" value="MADF"/>
    <property type="match status" value="1"/>
</dbReference>
<gene>
    <name evidence="2" type="ORF">PHAECO_LOCUS4166</name>
</gene>
<protein>
    <recommendedName>
        <fullName evidence="1">MADF domain-containing protein</fullName>
    </recommendedName>
</protein>
<dbReference type="InterPro" id="IPR006578">
    <property type="entry name" value="MADF-dom"/>
</dbReference>
<name>A0A9P0DPY3_PHACE</name>
<organism evidence="2 3">
    <name type="scientific">Phaedon cochleariae</name>
    <name type="common">Mustard beetle</name>
    <dbReference type="NCBI Taxonomy" id="80249"/>
    <lineage>
        <taxon>Eukaryota</taxon>
        <taxon>Metazoa</taxon>
        <taxon>Ecdysozoa</taxon>
        <taxon>Arthropoda</taxon>
        <taxon>Hexapoda</taxon>
        <taxon>Insecta</taxon>
        <taxon>Pterygota</taxon>
        <taxon>Neoptera</taxon>
        <taxon>Endopterygota</taxon>
        <taxon>Coleoptera</taxon>
        <taxon>Polyphaga</taxon>
        <taxon>Cucujiformia</taxon>
        <taxon>Chrysomeloidea</taxon>
        <taxon>Chrysomelidae</taxon>
        <taxon>Chrysomelinae</taxon>
        <taxon>Chrysomelini</taxon>
        <taxon>Phaedon</taxon>
    </lineage>
</organism>
<reference evidence="2" key="1">
    <citation type="submission" date="2022-01" db="EMBL/GenBank/DDBJ databases">
        <authorList>
            <person name="King R."/>
        </authorList>
    </citation>
    <scope>NUCLEOTIDE SEQUENCE</scope>
</reference>
<dbReference type="PANTHER" id="PTHR21505:SF12">
    <property type="entry name" value="MADF DOMAIN-CONTAINING PROTEIN-RELATED"/>
    <property type="match status" value="1"/>
</dbReference>
<dbReference type="EMBL" id="OU896720">
    <property type="protein sequence ID" value="CAH1153434.1"/>
    <property type="molecule type" value="Genomic_DNA"/>
</dbReference>
<feature type="domain" description="MADF" evidence="1">
    <location>
        <begin position="22"/>
        <end position="121"/>
    </location>
</feature>
<reference evidence="2" key="2">
    <citation type="submission" date="2022-10" db="EMBL/GenBank/DDBJ databases">
        <authorList>
            <consortium name="ENA_rothamsted_submissions"/>
            <consortium name="culmorum"/>
            <person name="King R."/>
        </authorList>
    </citation>
    <scope>NUCLEOTIDE SEQUENCE</scope>
</reference>
<dbReference type="OrthoDB" id="6751518at2759"/>
<dbReference type="PANTHER" id="PTHR21505">
    <property type="entry name" value="MADF DOMAIN-CONTAINING PROTEIN-RELATED"/>
    <property type="match status" value="1"/>
</dbReference>
<dbReference type="SMART" id="SM00595">
    <property type="entry name" value="MADF"/>
    <property type="match status" value="1"/>
</dbReference>
<evidence type="ECO:0000313" key="2">
    <source>
        <dbReference type="EMBL" id="CAH1153434.1"/>
    </source>
</evidence>
<sequence>MQSYPVFDKKYQYTWSREGTTVLIELYENYPCLYISTLPEYHNKDIKHAAYVAIKEEFNRRTLANLTPEDIKKKIHGIRTQYLNELNKIKKSKASGAGTKDIYKPTLWCFDALSYLNPSTEVVNKGESNLNLPENGENSVQTENSIDIEYDDNADNEILYDGYASDLNEIHLELNKKSNPCSSQNEDIISQEPVQPVNTPKRRRKADKIENLLDMASKSLISLTEKENVIPNILGEQNQLFGKMIASEMNTIEDESILDALKQKMLCSLYEAKNLNRQKKQ</sequence>
<evidence type="ECO:0000313" key="3">
    <source>
        <dbReference type="Proteomes" id="UP001153737"/>
    </source>
</evidence>
<accession>A0A9P0DPY3</accession>
<dbReference type="Proteomes" id="UP001153737">
    <property type="component" value="Chromosome 14"/>
</dbReference>
<dbReference type="Pfam" id="PF10545">
    <property type="entry name" value="MADF_DNA_bdg"/>
    <property type="match status" value="1"/>
</dbReference>
<keyword evidence="3" id="KW-1185">Reference proteome</keyword>
<dbReference type="AlphaFoldDB" id="A0A9P0DPY3"/>